<dbReference type="InterPro" id="IPR025510">
    <property type="entry name" value="DUF4397"/>
</dbReference>
<evidence type="ECO:0000313" key="4">
    <source>
        <dbReference type="Proteomes" id="UP000199672"/>
    </source>
</evidence>
<proteinExistence type="predicted"/>
<dbReference type="STRING" id="739143.SAMN05216297_12056"/>
<dbReference type="Proteomes" id="UP000199672">
    <property type="component" value="Unassembled WGS sequence"/>
</dbReference>
<gene>
    <name evidence="3" type="ORF">SAMN05216297_12056</name>
</gene>
<name>A0A1I1XUZ4_9FLAO</name>
<keyword evidence="4" id="KW-1185">Reference proteome</keyword>
<organism evidence="3 4">
    <name type="scientific">Flavobacterium phragmitis</name>
    <dbReference type="NCBI Taxonomy" id="739143"/>
    <lineage>
        <taxon>Bacteria</taxon>
        <taxon>Pseudomonadati</taxon>
        <taxon>Bacteroidota</taxon>
        <taxon>Flavobacteriia</taxon>
        <taxon>Flavobacteriales</taxon>
        <taxon>Flavobacteriaceae</taxon>
        <taxon>Flavobacterium</taxon>
    </lineage>
</organism>
<protein>
    <recommendedName>
        <fullName evidence="2">DUF4397 domain-containing protein</fullName>
    </recommendedName>
</protein>
<dbReference type="OrthoDB" id="9792011at2"/>
<dbReference type="PROSITE" id="PS51257">
    <property type="entry name" value="PROKAR_LIPOPROTEIN"/>
    <property type="match status" value="1"/>
</dbReference>
<dbReference type="Pfam" id="PF14344">
    <property type="entry name" value="DUF4397"/>
    <property type="match status" value="1"/>
</dbReference>
<evidence type="ECO:0000259" key="2">
    <source>
        <dbReference type="Pfam" id="PF14344"/>
    </source>
</evidence>
<feature type="signal peptide" evidence="1">
    <location>
        <begin position="1"/>
        <end position="18"/>
    </location>
</feature>
<dbReference type="AlphaFoldDB" id="A0A1I1XUZ4"/>
<dbReference type="RefSeq" id="WP_091499222.1">
    <property type="nucleotide sequence ID" value="NZ_FOMH01000020.1"/>
</dbReference>
<evidence type="ECO:0000256" key="1">
    <source>
        <dbReference type="SAM" id="SignalP"/>
    </source>
</evidence>
<evidence type="ECO:0000313" key="3">
    <source>
        <dbReference type="EMBL" id="SFE09370.1"/>
    </source>
</evidence>
<keyword evidence="1" id="KW-0732">Signal</keyword>
<reference evidence="4" key="1">
    <citation type="submission" date="2016-10" db="EMBL/GenBank/DDBJ databases">
        <authorList>
            <person name="Varghese N."/>
            <person name="Submissions S."/>
        </authorList>
    </citation>
    <scope>NUCLEOTIDE SEQUENCE [LARGE SCALE GENOMIC DNA]</scope>
    <source>
        <strain evidence="4">CGMCC 1.10370</strain>
    </source>
</reference>
<dbReference type="EMBL" id="FOMH01000020">
    <property type="protein sequence ID" value="SFE09370.1"/>
    <property type="molecule type" value="Genomic_DNA"/>
</dbReference>
<sequence>MKKLFIFKLMIIAMSVTTLISCNDDDGDCYCAEQQDAARGTITNASPNSGSLDFFSDENKINSSALNYTDTFGYYNFYTGKRTFSVKNNAGDILAQTDIDLKNGDYFSVFAVNTFSNIELISYNDFVTYPKSNNAVVRFINLSSDSEAIDIKSAAKDFAAGLSFKEDTEFAEVSSGFYDFTFYKTGTGEVLFSQKDFELRPGRIYTIYTKGFVTPPSGSNDTFSTKTIVNF</sequence>
<accession>A0A1I1XUZ4</accession>
<feature type="domain" description="DUF4397" evidence="2">
    <location>
        <begin position="42"/>
        <end position="151"/>
    </location>
</feature>
<feature type="chain" id="PRO_5011658331" description="DUF4397 domain-containing protein" evidence="1">
    <location>
        <begin position="19"/>
        <end position="231"/>
    </location>
</feature>